<organism evidence="16 17">
    <name type="scientific">Colletotrichum spinosum</name>
    <dbReference type="NCBI Taxonomy" id="1347390"/>
    <lineage>
        <taxon>Eukaryota</taxon>
        <taxon>Fungi</taxon>
        <taxon>Dikarya</taxon>
        <taxon>Ascomycota</taxon>
        <taxon>Pezizomycotina</taxon>
        <taxon>Sordariomycetes</taxon>
        <taxon>Hypocreomycetidae</taxon>
        <taxon>Glomerellales</taxon>
        <taxon>Glomerellaceae</taxon>
        <taxon>Colletotrichum</taxon>
        <taxon>Colletotrichum orbiculare species complex</taxon>
    </lineage>
</organism>
<evidence type="ECO:0000313" key="17">
    <source>
        <dbReference type="Proteomes" id="UP000295083"/>
    </source>
</evidence>
<comment type="similarity">
    <text evidence="2">Belongs to the EBP family.</text>
</comment>
<keyword evidence="17" id="KW-1185">Reference proteome</keyword>
<evidence type="ECO:0000256" key="12">
    <source>
        <dbReference type="ARBA" id="ARBA00023235"/>
    </source>
</evidence>
<proteinExistence type="inferred from homology"/>
<gene>
    <name evidence="16" type="primary">Ebp-1</name>
    <name evidence="16" type="ORF">C8035_v003089</name>
</gene>
<name>A0A4R8Q0W1_9PEZI</name>
<feature type="transmembrane region" description="Helical" evidence="14">
    <location>
        <begin position="219"/>
        <end position="238"/>
    </location>
</feature>
<keyword evidence="9 13" id="KW-0472">Membrane</keyword>
<dbReference type="Proteomes" id="UP000295083">
    <property type="component" value="Unassembled WGS sequence"/>
</dbReference>
<evidence type="ECO:0000256" key="6">
    <source>
        <dbReference type="ARBA" id="ARBA00022989"/>
    </source>
</evidence>
<keyword evidence="5" id="KW-0752">Steroid biosynthesis</keyword>
<keyword evidence="10" id="KW-1207">Sterol metabolism</keyword>
<dbReference type="InterPro" id="IPR007905">
    <property type="entry name" value="EBP"/>
</dbReference>
<keyword evidence="11" id="KW-0753">Steroid metabolism</keyword>
<feature type="transmembrane region" description="Helical" evidence="14">
    <location>
        <begin position="95"/>
        <end position="116"/>
    </location>
</feature>
<keyword evidence="12 16" id="KW-0413">Isomerase</keyword>
<reference evidence="16 17" key="1">
    <citation type="submission" date="2018-11" db="EMBL/GenBank/DDBJ databases">
        <title>Genome sequence and assembly of Colletotrichum spinosum.</title>
        <authorList>
            <person name="Gan P."/>
            <person name="Shirasu K."/>
        </authorList>
    </citation>
    <scope>NUCLEOTIDE SEQUENCE [LARGE SCALE GENOMIC DNA]</scope>
    <source>
        <strain evidence="16 17">CBS 515.97</strain>
    </source>
</reference>
<sequence>MPTCCKAESGLDASYNVLVAPSTTVTPIMDHSKDPPPAPSHPYYPVVVSLQHFTANETPVAVLIAAFGGIIAPSVLATVAVARKARSSLSNADQLAIAWFALCGFLHCVFEAYFIFNHGTLASLQTLFGQLWKEYALSDSRYLTSDPFVFTVELITVFVWGPLCWAIVMSIARGSQLRHPLTIVMCVGHLYGVALYYLTSMSEYYFNGVSHSRPEFLYFWVYYIGFNAPWVVVPGILLHKSVLYVKRGLESLERLQPANTVSKKVD</sequence>
<evidence type="ECO:0000256" key="9">
    <source>
        <dbReference type="ARBA" id="ARBA00023136"/>
    </source>
</evidence>
<keyword evidence="7" id="KW-0756">Sterol biosynthesis</keyword>
<keyword evidence="4 13" id="KW-0812">Transmembrane</keyword>
<evidence type="ECO:0000256" key="7">
    <source>
        <dbReference type="ARBA" id="ARBA00023011"/>
    </source>
</evidence>
<evidence type="ECO:0000259" key="15">
    <source>
        <dbReference type="PROSITE" id="PS51751"/>
    </source>
</evidence>
<evidence type="ECO:0000256" key="14">
    <source>
        <dbReference type="SAM" id="Phobius"/>
    </source>
</evidence>
<dbReference type="EMBL" id="QAPG01000138">
    <property type="protein sequence ID" value="TDZ30246.1"/>
    <property type="molecule type" value="Genomic_DNA"/>
</dbReference>
<dbReference type="GO" id="GO:0005783">
    <property type="term" value="C:endoplasmic reticulum"/>
    <property type="evidence" value="ECO:0007669"/>
    <property type="project" value="TreeGrafter"/>
</dbReference>
<keyword evidence="8" id="KW-0443">Lipid metabolism</keyword>
<comment type="subcellular location">
    <subcellularLocation>
        <location evidence="1">Membrane</location>
        <topology evidence="1">Multi-pass membrane protein</topology>
    </subcellularLocation>
</comment>
<evidence type="ECO:0000256" key="13">
    <source>
        <dbReference type="PROSITE-ProRule" id="PRU01087"/>
    </source>
</evidence>
<evidence type="ECO:0000256" key="5">
    <source>
        <dbReference type="ARBA" id="ARBA00022955"/>
    </source>
</evidence>
<dbReference type="PROSITE" id="PS51751">
    <property type="entry name" value="EXPERA"/>
    <property type="match status" value="1"/>
</dbReference>
<feature type="domain" description="EXPERA" evidence="15">
    <location>
        <begin position="92"/>
        <end position="238"/>
    </location>
</feature>
<dbReference type="InterPro" id="IPR033118">
    <property type="entry name" value="EXPERA"/>
</dbReference>
<dbReference type="PANTHER" id="PTHR14207">
    <property type="entry name" value="STEROL ISOMERASE"/>
    <property type="match status" value="1"/>
</dbReference>
<feature type="transmembrane region" description="Helical" evidence="14">
    <location>
        <begin position="60"/>
        <end position="83"/>
    </location>
</feature>
<evidence type="ECO:0000256" key="4">
    <source>
        <dbReference type="ARBA" id="ARBA00022692"/>
    </source>
</evidence>
<evidence type="ECO:0000256" key="8">
    <source>
        <dbReference type="ARBA" id="ARBA00023098"/>
    </source>
</evidence>
<evidence type="ECO:0000256" key="2">
    <source>
        <dbReference type="ARBA" id="ARBA00008337"/>
    </source>
</evidence>
<dbReference type="GO" id="GO:0000247">
    <property type="term" value="F:C-8 sterol isomerase activity"/>
    <property type="evidence" value="ECO:0007669"/>
    <property type="project" value="TreeGrafter"/>
</dbReference>
<dbReference type="Pfam" id="PF05241">
    <property type="entry name" value="EBP"/>
    <property type="match status" value="1"/>
</dbReference>
<evidence type="ECO:0000256" key="3">
    <source>
        <dbReference type="ARBA" id="ARBA00022516"/>
    </source>
</evidence>
<dbReference type="GO" id="GO:0016126">
    <property type="term" value="P:sterol biosynthetic process"/>
    <property type="evidence" value="ECO:0007669"/>
    <property type="project" value="UniProtKB-KW"/>
</dbReference>
<evidence type="ECO:0000256" key="10">
    <source>
        <dbReference type="ARBA" id="ARBA00023166"/>
    </source>
</evidence>
<feature type="transmembrane region" description="Helical" evidence="14">
    <location>
        <begin position="180"/>
        <end position="199"/>
    </location>
</feature>
<evidence type="ECO:0000256" key="1">
    <source>
        <dbReference type="ARBA" id="ARBA00004141"/>
    </source>
</evidence>
<feature type="transmembrane region" description="Helical" evidence="14">
    <location>
        <begin position="148"/>
        <end position="168"/>
    </location>
</feature>
<keyword evidence="6 13" id="KW-1133">Transmembrane helix</keyword>
<dbReference type="GO" id="GO:0047750">
    <property type="term" value="F:cholestenol delta-isomerase activity"/>
    <property type="evidence" value="ECO:0007669"/>
    <property type="project" value="InterPro"/>
</dbReference>
<dbReference type="GO" id="GO:0004769">
    <property type="term" value="F:steroid Delta-isomerase activity"/>
    <property type="evidence" value="ECO:0007669"/>
    <property type="project" value="TreeGrafter"/>
</dbReference>
<dbReference type="GO" id="GO:0016020">
    <property type="term" value="C:membrane"/>
    <property type="evidence" value="ECO:0007669"/>
    <property type="project" value="UniProtKB-SubCell"/>
</dbReference>
<protein>
    <submittedName>
        <fullName evidence="16">3-beta-hydroxysteroid-Delta(8), Delta(7)-isomerase</fullName>
    </submittedName>
</protein>
<dbReference type="PANTHER" id="PTHR14207:SF0">
    <property type="entry name" value="3-BETA-HYDROXYSTEROID-DELTA(8),DELTA(7)-ISOMERASE"/>
    <property type="match status" value="1"/>
</dbReference>
<comment type="caution">
    <text evidence="16">The sequence shown here is derived from an EMBL/GenBank/DDBJ whole genome shotgun (WGS) entry which is preliminary data.</text>
</comment>
<evidence type="ECO:0000256" key="11">
    <source>
        <dbReference type="ARBA" id="ARBA00023221"/>
    </source>
</evidence>
<dbReference type="AlphaFoldDB" id="A0A4R8Q0W1"/>
<keyword evidence="3" id="KW-0444">Lipid biosynthesis</keyword>
<evidence type="ECO:0000313" key="16">
    <source>
        <dbReference type="EMBL" id="TDZ30246.1"/>
    </source>
</evidence>
<accession>A0A4R8Q0W1</accession>